<comment type="caution">
    <text evidence="2">The sequence shown here is derived from an EMBL/GenBank/DDBJ whole genome shotgun (WGS) entry which is preliminary data.</text>
</comment>
<feature type="transmembrane region" description="Helical" evidence="1">
    <location>
        <begin position="86"/>
        <end position="104"/>
    </location>
</feature>
<gene>
    <name evidence="2" type="ORF">CLV58_12846</name>
</gene>
<dbReference type="Proteomes" id="UP000238375">
    <property type="component" value="Unassembled WGS sequence"/>
</dbReference>
<accession>A0A2T0S5D8</accession>
<evidence type="ECO:0000313" key="3">
    <source>
        <dbReference type="Proteomes" id="UP000238375"/>
    </source>
</evidence>
<reference evidence="2 3" key="1">
    <citation type="submission" date="2018-03" db="EMBL/GenBank/DDBJ databases">
        <title>Genomic Encyclopedia of Archaeal and Bacterial Type Strains, Phase II (KMG-II): from individual species to whole genera.</title>
        <authorList>
            <person name="Goeker M."/>
        </authorList>
    </citation>
    <scope>NUCLEOTIDE SEQUENCE [LARGE SCALE GENOMIC DNA]</scope>
    <source>
        <strain evidence="2 3">DSM 28354</strain>
    </source>
</reference>
<keyword evidence="1" id="KW-1133">Transmembrane helix</keyword>
<feature type="transmembrane region" description="Helical" evidence="1">
    <location>
        <begin position="155"/>
        <end position="177"/>
    </location>
</feature>
<organism evidence="2 3">
    <name type="scientific">Spirosoma oryzae</name>
    <dbReference type="NCBI Taxonomy" id="1469603"/>
    <lineage>
        <taxon>Bacteria</taxon>
        <taxon>Pseudomonadati</taxon>
        <taxon>Bacteroidota</taxon>
        <taxon>Cytophagia</taxon>
        <taxon>Cytophagales</taxon>
        <taxon>Cytophagaceae</taxon>
        <taxon>Spirosoma</taxon>
    </lineage>
</organism>
<sequence>MLTMTVEHALNEFYDEYGYGEEGGIYKKWDMIKFGPIALPLPNLESRRTNIYLHDISHLVTGYDVSWLGESSVSSWEVATGGWGRLYFPWLLTLWAMAVGVMLYPRQSYRAFQLGLRMKNAFIGGLSKPAMYRLSLAELRLRLQRMDSEWIHRSYVVWAGLSLLVWWSPFIIGFLLYQLL</sequence>
<keyword evidence="1" id="KW-0472">Membrane</keyword>
<name>A0A2T0S5D8_9BACT</name>
<dbReference type="AlphaFoldDB" id="A0A2T0S5D8"/>
<keyword evidence="3" id="KW-1185">Reference proteome</keyword>
<protein>
    <submittedName>
        <fullName evidence="2">Uncharacterized protein</fullName>
    </submittedName>
</protein>
<evidence type="ECO:0000256" key="1">
    <source>
        <dbReference type="SAM" id="Phobius"/>
    </source>
</evidence>
<keyword evidence="1" id="KW-0812">Transmembrane</keyword>
<evidence type="ECO:0000313" key="2">
    <source>
        <dbReference type="EMBL" id="PRY28629.1"/>
    </source>
</evidence>
<dbReference type="EMBL" id="PVTE01000028">
    <property type="protein sequence ID" value="PRY28629.1"/>
    <property type="molecule type" value="Genomic_DNA"/>
</dbReference>
<proteinExistence type="predicted"/>